<name>A0ABS5I6J8_9GAMM</name>
<dbReference type="InterPro" id="IPR006553">
    <property type="entry name" value="Leu-rich_rpt_Cys-con_subtyp"/>
</dbReference>
<protein>
    <submittedName>
        <fullName evidence="3">Leucine-rich repeat domain-containing protein</fullName>
    </submittedName>
</protein>
<dbReference type="Proteomes" id="UP000811844">
    <property type="component" value="Unassembled WGS sequence"/>
</dbReference>
<accession>A0ABS5I6J8</accession>
<evidence type="ECO:0000256" key="1">
    <source>
        <dbReference type="ARBA" id="ARBA00022614"/>
    </source>
</evidence>
<keyword evidence="4" id="KW-1185">Reference proteome</keyword>
<keyword evidence="1" id="KW-0433">Leucine-rich repeat</keyword>
<keyword evidence="2" id="KW-0677">Repeat</keyword>
<dbReference type="SMART" id="SM00367">
    <property type="entry name" value="LRR_CC"/>
    <property type="match status" value="2"/>
</dbReference>
<proteinExistence type="predicted"/>
<dbReference type="RefSeq" id="WP_153666350.1">
    <property type="nucleotide sequence ID" value="NZ_JAAIKR010000028.1"/>
</dbReference>
<evidence type="ECO:0000256" key="2">
    <source>
        <dbReference type="ARBA" id="ARBA00022737"/>
    </source>
</evidence>
<organism evidence="3 4">
    <name type="scientific">Shewanella intestini</name>
    <dbReference type="NCBI Taxonomy" id="2017544"/>
    <lineage>
        <taxon>Bacteria</taxon>
        <taxon>Pseudomonadati</taxon>
        <taxon>Pseudomonadota</taxon>
        <taxon>Gammaproteobacteria</taxon>
        <taxon>Alteromonadales</taxon>
        <taxon>Shewanellaceae</taxon>
        <taxon>Shewanella</taxon>
    </lineage>
</organism>
<dbReference type="InterPro" id="IPR032675">
    <property type="entry name" value="LRR_dom_sf"/>
</dbReference>
<sequence length="288" mass="32258">MTKNDQFFIDDAENNMGRCLVLTAPWSDGIKSIVEKENISVLRLSQSVGWKGDDISFLKELPNLRGVEVYSWGVKDLTPLQSLKGLEYLGLQCEFSKAPDFSDFKSLKICKLLWRPKAKTIFSCNGLSRLNIVNYPSGDLSDIECMKDLQRLQLTSKKLVSLSGIEKLASLSTLDLAECSKLESLSGVEKCQQLETVELEGCKKVHDVALLGELENIKNLVLTDCGKIRSLQPLASCRLLENVTFVGDTIIEDGMLAPLLDIPQLKKMWFVDKKHYSHKRDQVATILS</sequence>
<dbReference type="PANTHER" id="PTHR46652:SF3">
    <property type="entry name" value="LEUCINE-RICH REPEAT-CONTAINING PROTEIN 9"/>
    <property type="match status" value="1"/>
</dbReference>
<dbReference type="InterPro" id="IPR050836">
    <property type="entry name" value="SDS22/Internalin_LRR"/>
</dbReference>
<dbReference type="EMBL" id="JAAIKR010000028">
    <property type="protein sequence ID" value="MBR9729632.1"/>
    <property type="molecule type" value="Genomic_DNA"/>
</dbReference>
<dbReference type="PANTHER" id="PTHR46652">
    <property type="entry name" value="LEUCINE-RICH REPEAT AND IQ DOMAIN-CONTAINING PROTEIN 1-RELATED"/>
    <property type="match status" value="1"/>
</dbReference>
<comment type="caution">
    <text evidence="3">The sequence shown here is derived from an EMBL/GenBank/DDBJ whole genome shotgun (WGS) entry which is preliminary data.</text>
</comment>
<gene>
    <name evidence="3" type="ORF">G3R48_16810</name>
</gene>
<evidence type="ECO:0000313" key="3">
    <source>
        <dbReference type="EMBL" id="MBR9729632.1"/>
    </source>
</evidence>
<reference evidence="3 4" key="1">
    <citation type="submission" date="2020-02" db="EMBL/GenBank/DDBJ databases">
        <title>Shewanella WXL01 sp. nov., a marine bacterium isolated from green algae in Luhuitou Fringing Reef (Northern South China Sea).</title>
        <authorList>
            <person name="Wang X."/>
        </authorList>
    </citation>
    <scope>NUCLEOTIDE SEQUENCE [LARGE SCALE GENOMIC DNA]</scope>
    <source>
        <strain evidence="3 4">MCCC 1A01895</strain>
    </source>
</reference>
<dbReference type="SUPFAM" id="SSF52058">
    <property type="entry name" value="L domain-like"/>
    <property type="match status" value="1"/>
</dbReference>
<dbReference type="Gene3D" id="3.80.10.10">
    <property type="entry name" value="Ribonuclease Inhibitor"/>
    <property type="match status" value="2"/>
</dbReference>
<evidence type="ECO:0000313" key="4">
    <source>
        <dbReference type="Proteomes" id="UP000811844"/>
    </source>
</evidence>